<feature type="compositionally biased region" description="Low complexity" evidence="2">
    <location>
        <begin position="34"/>
        <end position="44"/>
    </location>
</feature>
<feature type="region of interest" description="Disordered" evidence="2">
    <location>
        <begin position="153"/>
        <end position="182"/>
    </location>
</feature>
<protein>
    <submittedName>
        <fullName evidence="3">Uncharacterized protein</fullName>
    </submittedName>
</protein>
<dbReference type="Proteomes" id="UP000070133">
    <property type="component" value="Unassembled WGS sequence"/>
</dbReference>
<keyword evidence="4" id="KW-1185">Reference proteome</keyword>
<keyword evidence="1" id="KW-0175">Coiled coil</keyword>
<reference evidence="3 4" key="1">
    <citation type="submission" date="2015-07" db="EMBL/GenBank/DDBJ databases">
        <title>Comparative genomics of the Sigatoka disease complex on banana suggests a link between parallel evolutionary changes in Pseudocercospora fijiensis and Pseudocercospora eumusae and increased virulence on the banana host.</title>
        <authorList>
            <person name="Chang T.-C."/>
            <person name="Salvucci A."/>
            <person name="Crous P.W."/>
            <person name="Stergiopoulos I."/>
        </authorList>
    </citation>
    <scope>NUCLEOTIDE SEQUENCE [LARGE SCALE GENOMIC DNA]</scope>
    <source>
        <strain evidence="3 4">CBS 114824</strain>
    </source>
</reference>
<accession>A0A139H3A8</accession>
<evidence type="ECO:0000256" key="2">
    <source>
        <dbReference type="SAM" id="MobiDB-lite"/>
    </source>
</evidence>
<comment type="caution">
    <text evidence="3">The sequence shown here is derived from an EMBL/GenBank/DDBJ whole genome shotgun (WGS) entry which is preliminary data.</text>
</comment>
<dbReference type="AlphaFoldDB" id="A0A139H3A8"/>
<evidence type="ECO:0000313" key="4">
    <source>
        <dbReference type="Proteomes" id="UP000070133"/>
    </source>
</evidence>
<feature type="region of interest" description="Disordered" evidence="2">
    <location>
        <begin position="1"/>
        <end position="67"/>
    </location>
</feature>
<sequence>MVSSAYSDHSDATFAEIPEENQPGKAIGSQDGPMSIEMSSNNSDNESDLGDGDDHQPHRPPLARSATSRTPVVDLFFANLQPRTCEAKVALRRLLAEHRARLEEFEKLCEEVSGLGRRLLHHIETAQVLQGRFSEKAAKLASVCDSIAQDAELHPVPPKELSKGEHEQDRSVKDGKLPRVLQ</sequence>
<name>A0A139H3A8_9PEZI</name>
<feature type="coiled-coil region" evidence="1">
    <location>
        <begin position="88"/>
        <end position="115"/>
    </location>
</feature>
<organism evidence="3 4">
    <name type="scientific">Pseudocercospora eumusae</name>
    <dbReference type="NCBI Taxonomy" id="321146"/>
    <lineage>
        <taxon>Eukaryota</taxon>
        <taxon>Fungi</taxon>
        <taxon>Dikarya</taxon>
        <taxon>Ascomycota</taxon>
        <taxon>Pezizomycotina</taxon>
        <taxon>Dothideomycetes</taxon>
        <taxon>Dothideomycetidae</taxon>
        <taxon>Mycosphaerellales</taxon>
        <taxon>Mycosphaerellaceae</taxon>
        <taxon>Pseudocercospora</taxon>
    </lineage>
</organism>
<evidence type="ECO:0000313" key="3">
    <source>
        <dbReference type="EMBL" id="KXS96943.1"/>
    </source>
</evidence>
<gene>
    <name evidence="3" type="ORF">AC578_5676</name>
</gene>
<dbReference type="EMBL" id="LFZN01000158">
    <property type="protein sequence ID" value="KXS96943.1"/>
    <property type="molecule type" value="Genomic_DNA"/>
</dbReference>
<feature type="compositionally biased region" description="Basic and acidic residues" evidence="2">
    <location>
        <begin position="160"/>
        <end position="182"/>
    </location>
</feature>
<evidence type="ECO:0000256" key="1">
    <source>
        <dbReference type="SAM" id="Coils"/>
    </source>
</evidence>
<proteinExistence type="predicted"/>